<dbReference type="PANTHER" id="PTHR38418:SF2">
    <property type="entry name" value="SUGAR ISOMERASE, KPSF_GUTQ (AFU_ORTHOLOGUE AFUA_6G08860)"/>
    <property type="match status" value="1"/>
</dbReference>
<evidence type="ECO:0000256" key="1">
    <source>
        <dbReference type="SAM" id="MobiDB-lite"/>
    </source>
</evidence>
<evidence type="ECO:0000259" key="2">
    <source>
        <dbReference type="PROSITE" id="PS51464"/>
    </source>
</evidence>
<proteinExistence type="predicted"/>
<dbReference type="InterPro" id="IPR046348">
    <property type="entry name" value="SIS_dom_sf"/>
</dbReference>
<evidence type="ECO:0000313" key="3">
    <source>
        <dbReference type="EMBL" id="SGZ53876.1"/>
    </source>
</evidence>
<dbReference type="Pfam" id="PF01380">
    <property type="entry name" value="SIS"/>
    <property type="match status" value="1"/>
</dbReference>
<feature type="compositionally biased region" description="Basic and acidic residues" evidence="1">
    <location>
        <begin position="282"/>
        <end position="292"/>
    </location>
</feature>
<feature type="region of interest" description="Disordered" evidence="1">
    <location>
        <begin position="270"/>
        <end position="303"/>
    </location>
</feature>
<protein>
    <submittedName>
        <fullName evidence="3">CIC11C00000004715</fullName>
    </submittedName>
</protein>
<sequence length="375" mass="41193">MSLDFHKLAATALHSVNSTLENESEAVQNLALQYQEDSESQSELINALRIFYETNARGGKIVACGIGKSYKIATKTVATFKSLSIGSDILHPSEALHGDLGLLNDRDCLLFFTASGNTPELLQLLPHISLQIPIVLLTCNKVSQLSVQSQVRCLLFADLPEHLKETNVHGIPAPTISTTLSLALADAVALALAEMITSDHLKRKKMFSMKHPGGSIGSDLSHLNDNYLRMELLTSGKGELTDASHDSYSSLLSLSQLRTSLCTMNGRANSNGSSLLNSDNEELQHSKPDARLSSKLRSAKPDQVHSVEKETLTNWDELDLLRAISSYDYISFRDTKKTFAAESLKIRSWYKLGNYGSCDNIGELVSEQFHLVDLQ</sequence>
<accession>A0A1L0DBI4</accession>
<evidence type="ECO:0000313" key="4">
    <source>
        <dbReference type="Proteomes" id="UP000182259"/>
    </source>
</evidence>
<dbReference type="Proteomes" id="UP000182259">
    <property type="component" value="Chromosome III"/>
</dbReference>
<dbReference type="Gene3D" id="3.40.50.10490">
    <property type="entry name" value="Glucose-6-phosphate isomerase like protein, domain 1"/>
    <property type="match status" value="1"/>
</dbReference>
<dbReference type="AlphaFoldDB" id="A0A1L0DBI4"/>
<dbReference type="PROSITE" id="PS51464">
    <property type="entry name" value="SIS"/>
    <property type="match status" value="1"/>
</dbReference>
<reference evidence="3 4" key="1">
    <citation type="submission" date="2016-10" db="EMBL/GenBank/DDBJ databases">
        <authorList>
            <person name="de Groot N.N."/>
        </authorList>
    </citation>
    <scope>NUCLEOTIDE SEQUENCE [LARGE SCALE GENOMIC DNA]</scope>
    <source>
        <strain evidence="3 4">PYCC 4715</strain>
    </source>
</reference>
<dbReference type="GO" id="GO:0097367">
    <property type="term" value="F:carbohydrate derivative binding"/>
    <property type="evidence" value="ECO:0007669"/>
    <property type="project" value="InterPro"/>
</dbReference>
<dbReference type="EMBL" id="LT635766">
    <property type="protein sequence ID" value="SGZ53876.1"/>
    <property type="molecule type" value="Genomic_DNA"/>
</dbReference>
<organism evidence="3 4">
    <name type="scientific">Sungouiella intermedia</name>
    <dbReference type="NCBI Taxonomy" id="45354"/>
    <lineage>
        <taxon>Eukaryota</taxon>
        <taxon>Fungi</taxon>
        <taxon>Dikarya</taxon>
        <taxon>Ascomycota</taxon>
        <taxon>Saccharomycotina</taxon>
        <taxon>Pichiomycetes</taxon>
        <taxon>Metschnikowiaceae</taxon>
        <taxon>Sungouiella</taxon>
    </lineage>
</organism>
<name>A0A1L0DBI4_9ASCO</name>
<dbReference type="InterPro" id="IPR001347">
    <property type="entry name" value="SIS_dom"/>
</dbReference>
<dbReference type="GO" id="GO:1901135">
    <property type="term" value="P:carbohydrate derivative metabolic process"/>
    <property type="evidence" value="ECO:0007669"/>
    <property type="project" value="InterPro"/>
</dbReference>
<gene>
    <name evidence="3" type="ORF">SAMEA4029009_CIC11G00000004715</name>
</gene>
<dbReference type="SUPFAM" id="SSF53697">
    <property type="entry name" value="SIS domain"/>
    <property type="match status" value="1"/>
</dbReference>
<dbReference type="PANTHER" id="PTHR38418">
    <property type="entry name" value="SUGAR ISOMERASE, KPSF/GUTQ (AFU_ORTHOLOGUE AFUA_6G08860)"/>
    <property type="match status" value="1"/>
</dbReference>
<feature type="domain" description="SIS" evidence="2">
    <location>
        <begin position="51"/>
        <end position="198"/>
    </location>
</feature>